<feature type="compositionally biased region" description="Polar residues" evidence="1">
    <location>
        <begin position="323"/>
        <end position="338"/>
    </location>
</feature>
<accession>A0A7S1D1P6</accession>
<dbReference type="SUPFAM" id="SSF48371">
    <property type="entry name" value="ARM repeat"/>
    <property type="match status" value="1"/>
</dbReference>
<name>A0A7S1D1P6_CYCTE</name>
<dbReference type="AlphaFoldDB" id="A0A7S1D1P6"/>
<dbReference type="InterPro" id="IPR016024">
    <property type="entry name" value="ARM-type_fold"/>
</dbReference>
<proteinExistence type="predicted"/>
<evidence type="ECO:0008006" key="3">
    <source>
        <dbReference type="Google" id="ProtNLM"/>
    </source>
</evidence>
<evidence type="ECO:0000313" key="2">
    <source>
        <dbReference type="EMBL" id="CAD8933944.1"/>
    </source>
</evidence>
<feature type="region of interest" description="Disordered" evidence="1">
    <location>
        <begin position="313"/>
        <end position="346"/>
    </location>
</feature>
<reference evidence="2" key="1">
    <citation type="submission" date="2021-01" db="EMBL/GenBank/DDBJ databases">
        <authorList>
            <person name="Corre E."/>
            <person name="Pelletier E."/>
            <person name="Niang G."/>
            <person name="Scheremetjew M."/>
            <person name="Finn R."/>
            <person name="Kale V."/>
            <person name="Holt S."/>
            <person name="Cochrane G."/>
            <person name="Meng A."/>
            <person name="Brown T."/>
            <person name="Cohen L."/>
        </authorList>
    </citation>
    <scope>NUCLEOTIDE SEQUENCE</scope>
    <source>
        <strain evidence="2">ECT3854</strain>
    </source>
</reference>
<dbReference type="EMBL" id="HBFW01007603">
    <property type="protein sequence ID" value="CAD8933944.1"/>
    <property type="molecule type" value="Transcribed_RNA"/>
</dbReference>
<dbReference type="GO" id="GO:0005783">
    <property type="term" value="C:endoplasmic reticulum"/>
    <property type="evidence" value="ECO:0007669"/>
    <property type="project" value="TreeGrafter"/>
</dbReference>
<protein>
    <recommendedName>
        <fullName evidence="3">Nucleotide exchange factor Fes1 domain-containing protein</fullName>
    </recommendedName>
</protein>
<dbReference type="InterPro" id="IPR050693">
    <property type="entry name" value="Hsp70_NEF-Inhibitors"/>
</dbReference>
<evidence type="ECO:0000256" key="1">
    <source>
        <dbReference type="SAM" id="MobiDB-lite"/>
    </source>
</evidence>
<organism evidence="2">
    <name type="scientific">Cyclophora tenuis</name>
    <name type="common">Marine diatom</name>
    <dbReference type="NCBI Taxonomy" id="216820"/>
    <lineage>
        <taxon>Eukaryota</taxon>
        <taxon>Sar</taxon>
        <taxon>Stramenopiles</taxon>
        <taxon>Ochrophyta</taxon>
        <taxon>Bacillariophyta</taxon>
        <taxon>Fragilariophyceae</taxon>
        <taxon>Fragilariophycidae</taxon>
        <taxon>Cyclophorales</taxon>
        <taxon>Cyclophoraceae</taxon>
        <taxon>Cyclophora</taxon>
    </lineage>
</organism>
<dbReference type="PANTHER" id="PTHR19316">
    <property type="entry name" value="PROTEIN FOLDING REGULATOR"/>
    <property type="match status" value="1"/>
</dbReference>
<dbReference type="InterPro" id="IPR011989">
    <property type="entry name" value="ARM-like"/>
</dbReference>
<dbReference type="Gene3D" id="1.25.10.10">
    <property type="entry name" value="Leucine-rich Repeat Variant"/>
    <property type="match status" value="1"/>
</dbReference>
<sequence length="346" mass="39070">MKEGIIDENERMKEILKTLTEALETFRISKTAEKKDQPADVDVDVDVDVNVDLDQLEGMLLELRDIVEQIDYARAFGAMKGLPFLLGCVQERQSVPKTIRLACLGILATLCQNNPPLQMELLELGSIKILSDLFFIESSYNEDVDGTLRAKIVQAISANVRNHDMAEQVFCRVEQASSLLETALDASQQQQQQQQSPDVLRKRALFFLRALVTSDSATRQRLVTFSKCIDLIMTQHYLGADVNFEIRELSLELLNQILEQKRSVNTILGKQNYISQTATDRIQAIQVLTGEEREYASEELNLWEQLIAKLSTAERDEPETEESPTQTLLLTNSGSSQIPLPEELPQ</sequence>
<gene>
    <name evidence="2" type="ORF">CTEN0397_LOCUS4973</name>
</gene>
<dbReference type="GO" id="GO:0000774">
    <property type="term" value="F:adenyl-nucleotide exchange factor activity"/>
    <property type="evidence" value="ECO:0007669"/>
    <property type="project" value="TreeGrafter"/>
</dbReference>
<dbReference type="PANTHER" id="PTHR19316:SF18">
    <property type="entry name" value="HSP70-BINDING PROTEIN 1"/>
    <property type="match status" value="1"/>
</dbReference>